<organism evidence="2 3">
    <name type="scientific">Hibiscus sabdariffa</name>
    <name type="common">roselle</name>
    <dbReference type="NCBI Taxonomy" id="183260"/>
    <lineage>
        <taxon>Eukaryota</taxon>
        <taxon>Viridiplantae</taxon>
        <taxon>Streptophyta</taxon>
        <taxon>Embryophyta</taxon>
        <taxon>Tracheophyta</taxon>
        <taxon>Spermatophyta</taxon>
        <taxon>Magnoliopsida</taxon>
        <taxon>eudicotyledons</taxon>
        <taxon>Gunneridae</taxon>
        <taxon>Pentapetalae</taxon>
        <taxon>rosids</taxon>
        <taxon>malvids</taxon>
        <taxon>Malvales</taxon>
        <taxon>Malvaceae</taxon>
        <taxon>Malvoideae</taxon>
        <taxon>Hibiscus</taxon>
    </lineage>
</organism>
<dbReference type="EMBL" id="JBBPBN010000021">
    <property type="protein sequence ID" value="KAK9014422.1"/>
    <property type="molecule type" value="Genomic_DNA"/>
</dbReference>
<feature type="region of interest" description="Disordered" evidence="1">
    <location>
        <begin position="15"/>
        <end position="99"/>
    </location>
</feature>
<feature type="compositionally biased region" description="Basic and acidic residues" evidence="1">
    <location>
        <begin position="25"/>
        <end position="43"/>
    </location>
</feature>
<feature type="compositionally biased region" description="Basic and acidic residues" evidence="1">
    <location>
        <begin position="77"/>
        <end position="88"/>
    </location>
</feature>
<proteinExistence type="predicted"/>
<evidence type="ECO:0000313" key="3">
    <source>
        <dbReference type="Proteomes" id="UP001396334"/>
    </source>
</evidence>
<accession>A0ABR2RP30</accession>
<gene>
    <name evidence="2" type="ORF">V6N11_005580</name>
</gene>
<reference evidence="2 3" key="1">
    <citation type="journal article" date="2024" name="G3 (Bethesda)">
        <title>Genome assembly of Hibiscus sabdariffa L. provides insights into metabolisms of medicinal natural products.</title>
        <authorList>
            <person name="Kim T."/>
        </authorList>
    </citation>
    <scope>NUCLEOTIDE SEQUENCE [LARGE SCALE GENOMIC DNA]</scope>
    <source>
        <strain evidence="2">TK-2024</strain>
        <tissue evidence="2">Old leaves</tissue>
    </source>
</reference>
<name>A0ABR2RP30_9ROSI</name>
<evidence type="ECO:0000313" key="2">
    <source>
        <dbReference type="EMBL" id="KAK9014422.1"/>
    </source>
</evidence>
<protein>
    <submittedName>
        <fullName evidence="2">Uncharacterized protein</fullName>
    </submittedName>
</protein>
<feature type="compositionally biased region" description="Polar residues" evidence="1">
    <location>
        <begin position="15"/>
        <end position="24"/>
    </location>
</feature>
<keyword evidence="3" id="KW-1185">Reference proteome</keyword>
<evidence type="ECO:0000256" key="1">
    <source>
        <dbReference type="SAM" id="MobiDB-lite"/>
    </source>
</evidence>
<sequence length="108" mass="12012">MATLTSFFRWFSGSNKKVASQGDDSSPREPKAANEAKSKENNADKSPPIPMSYFPIGTRFTSEEDDRIPPASTRAKARNEDKPKESSRKKNPPVPVNYFPIGARLNLL</sequence>
<comment type="caution">
    <text evidence="2">The sequence shown here is derived from an EMBL/GenBank/DDBJ whole genome shotgun (WGS) entry which is preliminary data.</text>
</comment>
<dbReference type="Proteomes" id="UP001396334">
    <property type="component" value="Unassembled WGS sequence"/>
</dbReference>